<dbReference type="PANTHER" id="PTHR21660">
    <property type="entry name" value="THIOESTERASE SUPERFAMILY MEMBER-RELATED"/>
    <property type="match status" value="1"/>
</dbReference>
<keyword evidence="8" id="KW-0007">Acetylation</keyword>
<dbReference type="SUPFAM" id="SSF54637">
    <property type="entry name" value="Thioesterase/thiol ester dehydrase-isomerase"/>
    <property type="match status" value="1"/>
</dbReference>
<dbReference type="EMBL" id="CABPRJ010001916">
    <property type="protein sequence ID" value="VVC41314.1"/>
    <property type="molecule type" value="Genomic_DNA"/>
</dbReference>
<evidence type="ECO:0000256" key="4">
    <source>
        <dbReference type="ARBA" id="ARBA00004514"/>
    </source>
</evidence>
<evidence type="ECO:0000256" key="12">
    <source>
        <dbReference type="ARBA" id="ARBA00023242"/>
    </source>
</evidence>
<evidence type="ECO:0000256" key="19">
    <source>
        <dbReference type="ARBA" id="ARBA00064709"/>
    </source>
</evidence>
<keyword evidence="9" id="KW-0443">Lipid metabolism</keyword>
<gene>
    <name evidence="25" type="ORF">CINCED_3A023215</name>
</gene>
<evidence type="ECO:0000256" key="17">
    <source>
        <dbReference type="ARBA" id="ARBA00052976"/>
    </source>
</evidence>
<evidence type="ECO:0000256" key="9">
    <source>
        <dbReference type="ARBA" id="ARBA00023098"/>
    </source>
</evidence>
<comment type="subcellular location">
    <subcellularLocation>
        <location evidence="3">Cytoplasm</location>
        <location evidence="3">Cytoskeleton</location>
        <location evidence="3">Spindle</location>
    </subcellularLocation>
    <subcellularLocation>
        <location evidence="4">Cytoplasm</location>
        <location evidence="4">Cytosol</location>
    </subcellularLocation>
    <subcellularLocation>
        <location evidence="2">Mitochondrion</location>
    </subcellularLocation>
    <subcellularLocation>
        <location evidence="1">Nucleus</location>
    </subcellularLocation>
</comment>
<evidence type="ECO:0000313" key="26">
    <source>
        <dbReference type="Proteomes" id="UP000325440"/>
    </source>
</evidence>
<comment type="subunit">
    <text evidence="19">Homotetramer. Interacts with PCTP.</text>
</comment>
<evidence type="ECO:0000259" key="24">
    <source>
        <dbReference type="Pfam" id="PF03061"/>
    </source>
</evidence>
<accession>A0A5E4NIE0</accession>
<dbReference type="Proteomes" id="UP000325440">
    <property type="component" value="Unassembled WGS sequence"/>
</dbReference>
<reference evidence="25 26" key="1">
    <citation type="submission" date="2019-08" db="EMBL/GenBank/DDBJ databases">
        <authorList>
            <person name="Alioto T."/>
            <person name="Alioto T."/>
            <person name="Gomez Garrido J."/>
        </authorList>
    </citation>
    <scope>NUCLEOTIDE SEQUENCE [LARGE SCALE GENOMIC DNA]</scope>
</reference>
<dbReference type="InterPro" id="IPR029069">
    <property type="entry name" value="HotDog_dom_sf"/>
</dbReference>
<dbReference type="InterPro" id="IPR039298">
    <property type="entry name" value="ACOT13"/>
</dbReference>
<dbReference type="CDD" id="cd03443">
    <property type="entry name" value="PaaI_thioesterase"/>
    <property type="match status" value="1"/>
</dbReference>
<dbReference type="PANTHER" id="PTHR21660:SF1">
    <property type="entry name" value="ACYL-COENZYME A THIOESTERASE 13"/>
    <property type="match status" value="1"/>
</dbReference>
<comment type="similarity">
    <text evidence="5">Belongs to the thioesterase PaaI family.</text>
</comment>
<dbReference type="Gene3D" id="3.10.129.10">
    <property type="entry name" value="Hotdog Thioesterase"/>
    <property type="match status" value="1"/>
</dbReference>
<dbReference type="InterPro" id="IPR006683">
    <property type="entry name" value="Thioestr_dom"/>
</dbReference>
<dbReference type="GO" id="GO:0005634">
    <property type="term" value="C:nucleus"/>
    <property type="evidence" value="ECO:0007669"/>
    <property type="project" value="UniProtKB-SubCell"/>
</dbReference>
<evidence type="ECO:0000313" key="25">
    <source>
        <dbReference type="EMBL" id="VVC41314.1"/>
    </source>
</evidence>
<evidence type="ECO:0000256" key="8">
    <source>
        <dbReference type="ARBA" id="ARBA00022990"/>
    </source>
</evidence>
<dbReference type="GO" id="GO:0005739">
    <property type="term" value="C:mitochondrion"/>
    <property type="evidence" value="ECO:0007669"/>
    <property type="project" value="UniProtKB-SubCell"/>
</dbReference>
<keyword evidence="26" id="KW-1185">Reference proteome</keyword>
<dbReference type="OrthoDB" id="46529at2759"/>
<evidence type="ECO:0000256" key="14">
    <source>
        <dbReference type="ARBA" id="ARBA00047969"/>
    </source>
</evidence>
<evidence type="ECO:0000256" key="22">
    <source>
        <dbReference type="ARBA" id="ARBA00081533"/>
    </source>
</evidence>
<keyword evidence="6" id="KW-0963">Cytoplasm</keyword>
<comment type="catalytic activity">
    <reaction evidence="16">
        <text>hexanoyl-CoA + H2O = hexanoate + CoA + H(+)</text>
        <dbReference type="Rhea" id="RHEA:40115"/>
        <dbReference type="ChEBI" id="CHEBI:15377"/>
        <dbReference type="ChEBI" id="CHEBI:15378"/>
        <dbReference type="ChEBI" id="CHEBI:17120"/>
        <dbReference type="ChEBI" id="CHEBI:57287"/>
        <dbReference type="ChEBI" id="CHEBI:62620"/>
    </reaction>
    <physiologicalReaction direction="left-to-right" evidence="16">
        <dbReference type="Rhea" id="RHEA:40116"/>
    </physiologicalReaction>
</comment>
<comment type="catalytic activity">
    <reaction evidence="17">
        <text>a fatty acyl-CoA + H2O = a fatty acid + CoA + H(+)</text>
        <dbReference type="Rhea" id="RHEA:16781"/>
        <dbReference type="ChEBI" id="CHEBI:15377"/>
        <dbReference type="ChEBI" id="CHEBI:15378"/>
        <dbReference type="ChEBI" id="CHEBI:28868"/>
        <dbReference type="ChEBI" id="CHEBI:57287"/>
        <dbReference type="ChEBI" id="CHEBI:77636"/>
    </reaction>
    <physiologicalReaction direction="left-to-right" evidence="17">
        <dbReference type="Rhea" id="RHEA:16782"/>
    </physiologicalReaction>
</comment>
<keyword evidence="12" id="KW-0539">Nucleus</keyword>
<dbReference type="Pfam" id="PF03061">
    <property type="entry name" value="4HBT"/>
    <property type="match status" value="1"/>
</dbReference>
<protein>
    <recommendedName>
        <fullName evidence="20">Acyl-coenzyme A thioesterase 13</fullName>
    </recommendedName>
    <alternativeName>
        <fullName evidence="22">Hotdog-fold thioesterase superfamily member 2</fullName>
    </alternativeName>
    <alternativeName>
        <fullName evidence="21">Palmitoyl-CoA hydrolase</fullName>
    </alternativeName>
    <alternativeName>
        <fullName evidence="23">Thioesterase superfamily member 2</fullName>
    </alternativeName>
</protein>
<evidence type="ECO:0000256" key="5">
    <source>
        <dbReference type="ARBA" id="ARBA00008324"/>
    </source>
</evidence>
<evidence type="ECO:0000256" key="7">
    <source>
        <dbReference type="ARBA" id="ARBA00022801"/>
    </source>
</evidence>
<dbReference type="AlphaFoldDB" id="A0A5E4NIE0"/>
<evidence type="ECO:0000256" key="21">
    <source>
        <dbReference type="ARBA" id="ARBA00075657"/>
    </source>
</evidence>
<feature type="domain" description="Thioesterase" evidence="24">
    <location>
        <begin position="27"/>
        <end position="109"/>
    </location>
</feature>
<dbReference type="GO" id="GO:0047617">
    <property type="term" value="F:fatty acyl-CoA hydrolase activity"/>
    <property type="evidence" value="ECO:0007669"/>
    <property type="project" value="InterPro"/>
</dbReference>
<evidence type="ECO:0000256" key="23">
    <source>
        <dbReference type="ARBA" id="ARBA00083956"/>
    </source>
</evidence>
<evidence type="ECO:0000256" key="20">
    <source>
        <dbReference type="ARBA" id="ARBA00067273"/>
    </source>
</evidence>
<keyword evidence="10" id="KW-0496">Mitochondrion</keyword>
<evidence type="ECO:0000256" key="18">
    <source>
        <dbReference type="ARBA" id="ARBA00058205"/>
    </source>
</evidence>
<comment type="catalytic activity">
    <reaction evidence="14">
        <text>decanoyl-CoA + H2O = decanoate + CoA + H(+)</text>
        <dbReference type="Rhea" id="RHEA:40059"/>
        <dbReference type="ChEBI" id="CHEBI:15377"/>
        <dbReference type="ChEBI" id="CHEBI:15378"/>
        <dbReference type="ChEBI" id="CHEBI:27689"/>
        <dbReference type="ChEBI" id="CHEBI:57287"/>
        <dbReference type="ChEBI" id="CHEBI:61430"/>
    </reaction>
    <physiologicalReaction direction="left-to-right" evidence="14">
        <dbReference type="Rhea" id="RHEA:40060"/>
    </physiologicalReaction>
</comment>
<evidence type="ECO:0000256" key="13">
    <source>
        <dbReference type="ARBA" id="ARBA00047588"/>
    </source>
</evidence>
<evidence type="ECO:0000256" key="3">
    <source>
        <dbReference type="ARBA" id="ARBA00004186"/>
    </source>
</evidence>
<evidence type="ECO:0000256" key="11">
    <source>
        <dbReference type="ARBA" id="ARBA00023212"/>
    </source>
</evidence>
<organism evidence="25 26">
    <name type="scientific">Cinara cedri</name>
    <dbReference type="NCBI Taxonomy" id="506608"/>
    <lineage>
        <taxon>Eukaryota</taxon>
        <taxon>Metazoa</taxon>
        <taxon>Ecdysozoa</taxon>
        <taxon>Arthropoda</taxon>
        <taxon>Hexapoda</taxon>
        <taxon>Insecta</taxon>
        <taxon>Pterygota</taxon>
        <taxon>Neoptera</taxon>
        <taxon>Paraneoptera</taxon>
        <taxon>Hemiptera</taxon>
        <taxon>Sternorrhyncha</taxon>
        <taxon>Aphidomorpha</taxon>
        <taxon>Aphidoidea</taxon>
        <taxon>Aphididae</taxon>
        <taxon>Lachninae</taxon>
        <taxon>Cinara</taxon>
    </lineage>
</organism>
<dbReference type="InterPro" id="IPR003736">
    <property type="entry name" value="PAAI_dom"/>
</dbReference>
<evidence type="ECO:0000256" key="10">
    <source>
        <dbReference type="ARBA" id="ARBA00023128"/>
    </source>
</evidence>
<dbReference type="NCBIfam" id="TIGR00369">
    <property type="entry name" value="unchar_dom_1"/>
    <property type="match status" value="1"/>
</dbReference>
<keyword evidence="11" id="KW-0206">Cytoskeleton</keyword>
<dbReference type="GO" id="GO:0005829">
    <property type="term" value="C:cytosol"/>
    <property type="evidence" value="ECO:0007669"/>
    <property type="project" value="UniProtKB-SubCell"/>
</dbReference>
<proteinExistence type="inferred from homology"/>
<name>A0A5E4NIE0_9HEMI</name>
<comment type="function">
    <text evidence="18">Catalyzes the hydrolysis of acyl-CoAs into free fatty acids and coenzyme A (CoASH), regulating their respective intracellular levels. Has acyl-CoA thioesterase activity towards medium (C12) and long-chain (C18) fatty acyl-CoA substrates. Can also hydrolyze 3-hydroxyphenylacetyl-CoA and 3,4-dihydroxyphenylacetyl-CoA (in vitro). May play a role in controlling adaptive thermogenesis.</text>
</comment>
<sequence>MKVNIISAGNGQCIAELIVDKQHTNGYGTLHGGFTASAIDLFSGLALLTHPSIVKDIDALNSGVSVNINVSYLAAAKIGDEVVINAETLKLGRTLAYLKVSLIKKENNVILAHGTHTKFIAH</sequence>
<evidence type="ECO:0000256" key="15">
    <source>
        <dbReference type="ARBA" id="ARBA00048074"/>
    </source>
</evidence>
<keyword evidence="7" id="KW-0378">Hydrolase</keyword>
<comment type="catalytic activity">
    <reaction evidence="15">
        <text>dodecanoyl-CoA + H2O = dodecanoate + CoA + H(+)</text>
        <dbReference type="Rhea" id="RHEA:30135"/>
        <dbReference type="ChEBI" id="CHEBI:15377"/>
        <dbReference type="ChEBI" id="CHEBI:15378"/>
        <dbReference type="ChEBI" id="CHEBI:18262"/>
        <dbReference type="ChEBI" id="CHEBI:57287"/>
        <dbReference type="ChEBI" id="CHEBI:57375"/>
    </reaction>
    <physiologicalReaction direction="left-to-right" evidence="15">
        <dbReference type="Rhea" id="RHEA:30136"/>
    </physiologicalReaction>
</comment>
<evidence type="ECO:0000256" key="6">
    <source>
        <dbReference type="ARBA" id="ARBA00022490"/>
    </source>
</evidence>
<dbReference type="GO" id="GO:0006629">
    <property type="term" value="P:lipid metabolic process"/>
    <property type="evidence" value="ECO:0007669"/>
    <property type="project" value="UniProtKB-KW"/>
</dbReference>
<evidence type="ECO:0000256" key="1">
    <source>
        <dbReference type="ARBA" id="ARBA00004123"/>
    </source>
</evidence>
<dbReference type="GO" id="GO:0005819">
    <property type="term" value="C:spindle"/>
    <property type="evidence" value="ECO:0007669"/>
    <property type="project" value="UniProtKB-SubCell"/>
</dbReference>
<evidence type="ECO:0000256" key="2">
    <source>
        <dbReference type="ARBA" id="ARBA00004173"/>
    </source>
</evidence>
<evidence type="ECO:0000256" key="16">
    <source>
        <dbReference type="ARBA" id="ARBA00050199"/>
    </source>
</evidence>
<dbReference type="FunFam" id="3.10.129.10:FF:000021">
    <property type="entry name" value="Acyl-coenzyme A thioesterase 13"/>
    <property type="match status" value="1"/>
</dbReference>
<comment type="catalytic activity">
    <reaction evidence="13">
        <text>octanoyl-CoA + H2O = octanoate + CoA + H(+)</text>
        <dbReference type="Rhea" id="RHEA:30143"/>
        <dbReference type="ChEBI" id="CHEBI:15377"/>
        <dbReference type="ChEBI" id="CHEBI:15378"/>
        <dbReference type="ChEBI" id="CHEBI:25646"/>
        <dbReference type="ChEBI" id="CHEBI:57287"/>
        <dbReference type="ChEBI" id="CHEBI:57386"/>
    </reaction>
    <physiologicalReaction direction="left-to-right" evidence="13">
        <dbReference type="Rhea" id="RHEA:30144"/>
    </physiologicalReaction>
</comment>